<comment type="caution">
    <text evidence="10">The sequence shown here is derived from an EMBL/GenBank/DDBJ whole genome shotgun (WGS) entry which is preliminary data.</text>
</comment>
<dbReference type="CDD" id="cd03763">
    <property type="entry name" value="proteasome_beta_type_7"/>
    <property type="match status" value="1"/>
</dbReference>
<evidence type="ECO:0000259" key="9">
    <source>
        <dbReference type="Pfam" id="PF12465"/>
    </source>
</evidence>
<evidence type="ECO:0000256" key="1">
    <source>
        <dbReference type="ARBA" id="ARBA00001198"/>
    </source>
</evidence>
<dbReference type="Pfam" id="PF12465">
    <property type="entry name" value="Pr_beta_C"/>
    <property type="match status" value="1"/>
</dbReference>
<dbReference type="InParanoid" id="L0PAE5"/>
<keyword evidence="3" id="KW-0645">Protease</keyword>
<keyword evidence="5" id="KW-0378">Hydrolase</keyword>
<organism evidence="11">
    <name type="scientific">Pneumocystis jirovecii</name>
    <name type="common">Human pneumocystis pneumonia agent</name>
    <dbReference type="NCBI Taxonomy" id="42068"/>
    <lineage>
        <taxon>Eukaryota</taxon>
        <taxon>Fungi</taxon>
        <taxon>Dikarya</taxon>
        <taxon>Ascomycota</taxon>
        <taxon>Taphrinomycotina</taxon>
        <taxon>Pneumocystomycetes</taxon>
        <taxon>Pneumocystaceae</taxon>
        <taxon>Pneumocystis</taxon>
    </lineage>
</organism>
<dbReference type="GO" id="GO:0004298">
    <property type="term" value="F:threonine-type endopeptidase activity"/>
    <property type="evidence" value="ECO:0007669"/>
    <property type="project" value="UniProtKB-KW"/>
</dbReference>
<proteinExistence type="inferred from homology"/>
<dbReference type="GO" id="GO:0019774">
    <property type="term" value="C:proteasome core complex, beta-subunit complex"/>
    <property type="evidence" value="ECO:0007669"/>
    <property type="project" value="UniProtKB-ARBA"/>
</dbReference>
<gene>
    <name evidence="10" type="ORF">PNEJI1_001903</name>
</gene>
<name>L0PAE5_PNEJI</name>
<dbReference type="EMBL" id="CAKM01000176">
    <property type="protein sequence ID" value="CCJ29338.1"/>
    <property type="molecule type" value="Genomic_DNA"/>
</dbReference>
<comment type="subcellular location">
    <subcellularLocation>
        <location evidence="8">Cytoplasm</location>
    </subcellularLocation>
    <subcellularLocation>
        <location evidence="8">Nucleus</location>
    </subcellularLocation>
</comment>
<evidence type="ECO:0000313" key="11">
    <source>
        <dbReference type="Proteomes" id="UP000010422"/>
    </source>
</evidence>
<keyword evidence="6 8" id="KW-0647">Proteasome</keyword>
<evidence type="ECO:0000256" key="8">
    <source>
        <dbReference type="RuleBase" id="RU004203"/>
    </source>
</evidence>
<dbReference type="FunCoup" id="L0PAE5">
    <property type="interactions" value="291"/>
</dbReference>
<comment type="similarity">
    <text evidence="8">Belongs to the peptidase T1B family.</text>
</comment>
<comment type="subunit">
    <text evidence="8">Component of the proteasome complex.</text>
</comment>
<evidence type="ECO:0000313" key="10">
    <source>
        <dbReference type="EMBL" id="CCJ29338.1"/>
    </source>
</evidence>
<evidence type="ECO:0000256" key="7">
    <source>
        <dbReference type="ARBA" id="ARBA00023242"/>
    </source>
</evidence>
<keyword evidence="7 8" id="KW-0539">Nucleus</keyword>
<dbReference type="PANTHER" id="PTHR32194:SF4">
    <property type="entry name" value="PROTEASOME SUBUNIT BETA TYPE-7"/>
    <property type="match status" value="1"/>
</dbReference>
<dbReference type="GO" id="GO:0005737">
    <property type="term" value="C:cytoplasm"/>
    <property type="evidence" value="ECO:0007669"/>
    <property type="project" value="UniProtKB-SubCell"/>
</dbReference>
<keyword evidence="4" id="KW-0888">Threonine protease</keyword>
<dbReference type="PANTHER" id="PTHR32194">
    <property type="entry name" value="METALLOPROTEASE TLDD"/>
    <property type="match status" value="1"/>
</dbReference>
<keyword evidence="2 8" id="KW-0963">Cytoplasm</keyword>
<protein>
    <recommendedName>
        <fullName evidence="8">Proteasome subunit beta</fullName>
    </recommendedName>
</protein>
<dbReference type="Proteomes" id="UP000010422">
    <property type="component" value="Unassembled WGS sequence"/>
</dbReference>
<evidence type="ECO:0000256" key="5">
    <source>
        <dbReference type="ARBA" id="ARBA00022801"/>
    </source>
</evidence>
<dbReference type="GO" id="GO:0005634">
    <property type="term" value="C:nucleus"/>
    <property type="evidence" value="ECO:0007669"/>
    <property type="project" value="UniProtKB-SubCell"/>
</dbReference>
<evidence type="ECO:0000256" key="2">
    <source>
        <dbReference type="ARBA" id="ARBA00022490"/>
    </source>
</evidence>
<dbReference type="Gene3D" id="3.60.20.10">
    <property type="entry name" value="Glutamine Phosphoribosylpyrophosphate, subunit 1, domain 1"/>
    <property type="match status" value="1"/>
</dbReference>
<sequence length="254" mass="27821">MIGSKINIPKKGFDFSNYQRNNYLLSEGITPPPTISTGTTIVGVSYKNGVCIAADTRATMGPIVMDKNCKKLHKISQKIWAAGAGTAGDIDFVTSLISSQIELHALYTGREPRYIGAYLIVAGIDPTGSHLFTVSAHGSTDKLPFVTMGSGSLAAMSVLETRYKADMVKQEAMDLCKDAILAGIFNDLGSGSNVDMATIEKEKTQFYRNYLKPNERVPKEQSYKFKRGTTAVIKKDVKKYVIISDIIDEMEIDK</sequence>
<accession>L0PAE5</accession>
<dbReference type="InterPro" id="IPR029055">
    <property type="entry name" value="Ntn_hydrolases_N"/>
</dbReference>
<dbReference type="AlphaFoldDB" id="L0PAE5"/>
<dbReference type="InterPro" id="IPR024689">
    <property type="entry name" value="Proteasome_bsu_C"/>
</dbReference>
<evidence type="ECO:0000256" key="6">
    <source>
        <dbReference type="ARBA" id="ARBA00022942"/>
    </source>
</evidence>
<dbReference type="InterPro" id="IPR001353">
    <property type="entry name" value="Proteasome_sua/b"/>
</dbReference>
<dbReference type="InterPro" id="IPR016050">
    <property type="entry name" value="Proteasome_bsu_CS"/>
</dbReference>
<comment type="function">
    <text evidence="8">Component of the proteasome, a multicatalytic proteinase complex which is characterized by its ability to cleave peptides with Arg, Phe, Tyr, Leu, and Glu adjacent to the leaving group at neutral or slightly basic pH. The proteasome has an ATP-dependent proteolytic activity.</text>
</comment>
<dbReference type="STRING" id="1209962.L0PAE5"/>
<dbReference type="GO" id="GO:0051603">
    <property type="term" value="P:proteolysis involved in protein catabolic process"/>
    <property type="evidence" value="ECO:0007669"/>
    <property type="project" value="InterPro"/>
</dbReference>
<dbReference type="InterPro" id="IPR023333">
    <property type="entry name" value="Proteasome_suB-type"/>
</dbReference>
<evidence type="ECO:0000256" key="3">
    <source>
        <dbReference type="ARBA" id="ARBA00022670"/>
    </source>
</evidence>
<comment type="catalytic activity">
    <reaction evidence="1">
        <text>Cleavage of peptide bonds with very broad specificity.</text>
        <dbReference type="EC" id="3.4.25.1"/>
    </reaction>
</comment>
<dbReference type="SUPFAM" id="SSF56235">
    <property type="entry name" value="N-terminal nucleophile aminohydrolases (Ntn hydrolases)"/>
    <property type="match status" value="1"/>
</dbReference>
<evidence type="ECO:0000256" key="4">
    <source>
        <dbReference type="ARBA" id="ARBA00022698"/>
    </source>
</evidence>
<dbReference type="PROSITE" id="PS00854">
    <property type="entry name" value="PROTEASOME_BETA_1"/>
    <property type="match status" value="1"/>
</dbReference>
<dbReference type="VEuPathDB" id="FungiDB:PNEJI1_001903"/>
<dbReference type="Pfam" id="PF00227">
    <property type="entry name" value="Proteasome"/>
    <property type="match status" value="1"/>
</dbReference>
<feature type="domain" description="Proteasome beta subunit C-terminal" evidence="9">
    <location>
        <begin position="213"/>
        <end position="242"/>
    </location>
</feature>
<reference evidence="10 11" key="1">
    <citation type="journal article" date="2012" name="MBio">
        <title>De novo assembly of the Pneumocystis jirovecii genome from a single bronchoalveolar lavage fluid specimen from a patient.</title>
        <authorList>
            <person name="Cisse O.H."/>
            <person name="Pagni M."/>
            <person name="Hauser P.M."/>
        </authorList>
    </citation>
    <scope>NUCLEOTIDE SEQUENCE [LARGE SCALE GENOMIC DNA]</scope>
    <source>
        <strain evidence="10 11">SE8</strain>
    </source>
</reference>